<dbReference type="GO" id="GO:0008328">
    <property type="term" value="C:ionotropic glutamate receptor complex"/>
    <property type="evidence" value="ECO:0007669"/>
    <property type="project" value="UniProtKB-ARBA"/>
</dbReference>
<evidence type="ECO:0000256" key="2">
    <source>
        <dbReference type="ARBA" id="ARBA00022448"/>
    </source>
</evidence>
<keyword evidence="9" id="KW-0472">Membrane</keyword>
<dbReference type="AlphaFoldDB" id="A0A7R8WHN7"/>
<dbReference type="EMBL" id="OB663945">
    <property type="protein sequence ID" value="CAD7231855.1"/>
    <property type="molecule type" value="Genomic_DNA"/>
</dbReference>
<sequence>YRPIFRQLKARKEKRIVLDCNVDKIGEILKQAQQVGMLTEEQSYVITSLDFHSLNLDDFKYGRTNITAFRLVDVSNKRVLETVNEWMRGELQRGVDLGFAPRNLRTETALMYDAVHLLARGLTQLDHGRLVTIKPLDCDLTDTWIDGHSLYNYMKMVELDGLSGNIKFDTRGFRSEFELQVLDLVETGVRKVGTWSKGSGLFLDVRQSVNEKRRPTLFNKTIVVSTILSDPYTMYKESSHKLEGNDQFEGFCVDLVEEMSKKLKFNYTIKLADDGVYGSSIRDADGNIVGWDGIIAEVISGVADIGIGDLTINTDRSQGVDFTTPWMNTGISILFIAPTKQPPSLFSFLSPLSLDVWFYMSAAYVFASLILFALARFTPYEWVNPYPCIEEPDELENELTLSNCLWHNWGSLMQQGSDIAPKAVSTRMVAGMWWFFTLIMISSYTANLAAFLTVERLVSPISSAEDLAKQTKIKYGALLGGSTARFFLESKYGPYQKMGDFMKKNKKQVMVPSNQEGVEKVLESNGGYAYFMERQV</sequence>
<comment type="similarity">
    <text evidence="1">Belongs to the glutamate-gated ion channel (TC 1.A.10.1) family.</text>
</comment>
<evidence type="ECO:0000256" key="16">
    <source>
        <dbReference type="ARBA" id="ARBA00072754"/>
    </source>
</evidence>
<dbReference type="SUPFAM" id="SSF53850">
    <property type="entry name" value="Periplasmic binding protein-like II"/>
    <property type="match status" value="1"/>
</dbReference>
<name>A0A7R8WHN7_9CRUS</name>
<evidence type="ECO:0000256" key="14">
    <source>
        <dbReference type="ARBA" id="ARBA00023303"/>
    </source>
</evidence>
<feature type="binding site" evidence="17">
    <location>
        <position position="482"/>
    </location>
    <ligand>
        <name>L-glutamate</name>
        <dbReference type="ChEBI" id="CHEBI:29985"/>
    </ligand>
</feature>
<evidence type="ECO:0000313" key="19">
    <source>
        <dbReference type="EMBL" id="CAD7231855.1"/>
    </source>
</evidence>
<evidence type="ECO:0000256" key="11">
    <source>
        <dbReference type="ARBA" id="ARBA00023180"/>
    </source>
</evidence>
<dbReference type="FunFam" id="3.40.190.10:FF:000024">
    <property type="entry name" value="Glutamate receptor, ionotropic, delta 1"/>
    <property type="match status" value="1"/>
</dbReference>
<dbReference type="InterPro" id="IPR001508">
    <property type="entry name" value="Iono_Glu_rcpt_met"/>
</dbReference>
<evidence type="ECO:0000256" key="4">
    <source>
        <dbReference type="ARBA" id="ARBA00022692"/>
    </source>
</evidence>
<keyword evidence="8" id="KW-0406">Ion transport</keyword>
<dbReference type="InterPro" id="IPR001828">
    <property type="entry name" value="ANF_lig-bd_rcpt"/>
</dbReference>
<keyword evidence="14" id="KW-0407">Ion channel</keyword>
<evidence type="ECO:0000256" key="15">
    <source>
        <dbReference type="ARBA" id="ARBA00034104"/>
    </source>
</evidence>
<dbReference type="Gene3D" id="3.40.190.10">
    <property type="entry name" value="Periplasmic binding protein-like II"/>
    <property type="match status" value="1"/>
</dbReference>
<feature type="binding site" evidence="17">
    <location>
        <position position="533"/>
    </location>
    <ligand>
        <name>L-glutamate</name>
        <dbReference type="ChEBI" id="CHEBI:29985"/>
    </ligand>
</feature>
<evidence type="ECO:0000256" key="7">
    <source>
        <dbReference type="ARBA" id="ARBA00023018"/>
    </source>
</evidence>
<dbReference type="PRINTS" id="PR00177">
    <property type="entry name" value="NMDARECEPTOR"/>
</dbReference>
<reference evidence="19" key="1">
    <citation type="submission" date="2020-11" db="EMBL/GenBank/DDBJ databases">
        <authorList>
            <person name="Tran Van P."/>
        </authorList>
    </citation>
    <scope>NUCLEOTIDE SEQUENCE</scope>
</reference>
<keyword evidence="10" id="KW-0675">Receptor</keyword>
<keyword evidence="6" id="KW-1133">Transmembrane helix</keyword>
<dbReference type="OrthoDB" id="5984008at2759"/>
<evidence type="ECO:0000256" key="17">
    <source>
        <dbReference type="PIRSR" id="PIRSR601508-1"/>
    </source>
</evidence>
<dbReference type="SUPFAM" id="SSF53822">
    <property type="entry name" value="Periplasmic binding protein-like I"/>
    <property type="match status" value="1"/>
</dbReference>
<organism evidence="19">
    <name type="scientific">Cyprideis torosa</name>
    <dbReference type="NCBI Taxonomy" id="163714"/>
    <lineage>
        <taxon>Eukaryota</taxon>
        <taxon>Metazoa</taxon>
        <taxon>Ecdysozoa</taxon>
        <taxon>Arthropoda</taxon>
        <taxon>Crustacea</taxon>
        <taxon>Oligostraca</taxon>
        <taxon>Ostracoda</taxon>
        <taxon>Podocopa</taxon>
        <taxon>Podocopida</taxon>
        <taxon>Cytherocopina</taxon>
        <taxon>Cytheroidea</taxon>
        <taxon>Cytherideidae</taxon>
        <taxon>Cyprideis</taxon>
    </lineage>
</organism>
<dbReference type="Pfam" id="PF01094">
    <property type="entry name" value="ANF_receptor"/>
    <property type="match status" value="1"/>
</dbReference>
<dbReference type="PANTHER" id="PTHR18966">
    <property type="entry name" value="IONOTROPIC GLUTAMATE RECEPTOR"/>
    <property type="match status" value="1"/>
</dbReference>
<dbReference type="SMART" id="SM00079">
    <property type="entry name" value="PBPe"/>
    <property type="match status" value="1"/>
</dbReference>
<keyword evidence="3" id="KW-1003">Cell membrane</keyword>
<gene>
    <name evidence="19" type="ORF">CTOB1V02_LOCUS9698</name>
</gene>
<dbReference type="Gene3D" id="1.10.287.70">
    <property type="match status" value="1"/>
</dbReference>
<keyword evidence="4" id="KW-0812">Transmembrane</keyword>
<evidence type="ECO:0000256" key="10">
    <source>
        <dbReference type="ARBA" id="ARBA00023170"/>
    </source>
</evidence>
<dbReference type="Gene3D" id="3.40.50.2300">
    <property type="match status" value="2"/>
</dbReference>
<dbReference type="InterPro" id="IPR019594">
    <property type="entry name" value="Glu/Gly-bd"/>
</dbReference>
<dbReference type="Pfam" id="PF10613">
    <property type="entry name" value="Lig_chan-Glu_bd"/>
    <property type="match status" value="1"/>
</dbReference>
<protein>
    <recommendedName>
        <fullName evidence="16">Glutamate receptor 1</fullName>
    </recommendedName>
</protein>
<evidence type="ECO:0000256" key="5">
    <source>
        <dbReference type="ARBA" id="ARBA00022729"/>
    </source>
</evidence>
<dbReference type="GO" id="GO:0045211">
    <property type="term" value="C:postsynaptic membrane"/>
    <property type="evidence" value="ECO:0007669"/>
    <property type="project" value="UniProtKB-SubCell"/>
</dbReference>
<feature type="binding site" evidence="17">
    <location>
        <position position="316"/>
    </location>
    <ligand>
        <name>L-glutamate</name>
        <dbReference type="ChEBI" id="CHEBI:29985"/>
    </ligand>
</feature>
<feature type="site" description="Crucial to convey clamshell closure to channel opening" evidence="18">
    <location>
        <position position="461"/>
    </location>
</feature>
<evidence type="ECO:0000256" key="6">
    <source>
        <dbReference type="ARBA" id="ARBA00022989"/>
    </source>
</evidence>
<keyword evidence="5" id="KW-0732">Signal</keyword>
<dbReference type="InterPro" id="IPR001320">
    <property type="entry name" value="Iontro_rcpt_C"/>
</dbReference>
<keyword evidence="12" id="KW-0628">Postsynaptic cell membrane</keyword>
<evidence type="ECO:0000256" key="1">
    <source>
        <dbReference type="ARBA" id="ARBA00008685"/>
    </source>
</evidence>
<comment type="subcellular location">
    <subcellularLocation>
        <location evidence="15">Postsynaptic cell membrane</location>
        <topology evidence="15">Multi-pass membrane protein</topology>
    </subcellularLocation>
</comment>
<dbReference type="InterPro" id="IPR015683">
    <property type="entry name" value="Ionotropic_Glu_rcpt"/>
</dbReference>
<keyword evidence="11" id="KW-0325">Glycoprotein</keyword>
<feature type="non-terminal residue" evidence="19">
    <location>
        <position position="1"/>
    </location>
</feature>
<accession>A0A7R8WHN7</accession>
<feature type="non-terminal residue" evidence="19">
    <location>
        <position position="536"/>
    </location>
</feature>
<dbReference type="SMART" id="SM00918">
    <property type="entry name" value="Lig_chan-Glu_bd"/>
    <property type="match status" value="1"/>
</dbReference>
<dbReference type="Pfam" id="PF00060">
    <property type="entry name" value="Lig_chan"/>
    <property type="match status" value="1"/>
</dbReference>
<evidence type="ECO:0000256" key="3">
    <source>
        <dbReference type="ARBA" id="ARBA00022475"/>
    </source>
</evidence>
<evidence type="ECO:0000256" key="12">
    <source>
        <dbReference type="ARBA" id="ARBA00023257"/>
    </source>
</evidence>
<dbReference type="GO" id="GO:0004970">
    <property type="term" value="F:glutamate-gated receptor activity"/>
    <property type="evidence" value="ECO:0007669"/>
    <property type="project" value="UniProtKB-ARBA"/>
</dbReference>
<dbReference type="FunFam" id="1.10.287.70:FF:000064">
    <property type="entry name" value="Glutamate receptor ionotropic, kainate"/>
    <property type="match status" value="1"/>
</dbReference>
<keyword evidence="2" id="KW-0813">Transport</keyword>
<evidence type="ECO:0000256" key="8">
    <source>
        <dbReference type="ARBA" id="ARBA00023065"/>
    </source>
</evidence>
<evidence type="ECO:0000256" key="13">
    <source>
        <dbReference type="ARBA" id="ARBA00023286"/>
    </source>
</evidence>
<dbReference type="InterPro" id="IPR028082">
    <property type="entry name" value="Peripla_BP_I"/>
</dbReference>
<evidence type="ECO:0000256" key="18">
    <source>
        <dbReference type="PIRSR" id="PIRSR601508-2"/>
    </source>
</evidence>
<feature type="binding site" evidence="17">
    <location>
        <position position="311"/>
    </location>
    <ligand>
        <name>L-glutamate</name>
        <dbReference type="ChEBI" id="CHEBI:29985"/>
    </ligand>
</feature>
<keyword evidence="7" id="KW-0770">Synapse</keyword>
<proteinExistence type="inferred from homology"/>
<feature type="binding site" evidence="17">
    <location>
        <position position="483"/>
    </location>
    <ligand>
        <name>L-glutamate</name>
        <dbReference type="ChEBI" id="CHEBI:29985"/>
    </ligand>
</feature>
<evidence type="ECO:0000256" key="9">
    <source>
        <dbReference type="ARBA" id="ARBA00023136"/>
    </source>
</evidence>
<keyword evidence="13" id="KW-1071">Ligand-gated ion channel</keyword>